<dbReference type="RefSeq" id="WP_185255339.1">
    <property type="nucleotide sequence ID" value="NZ_AP023368.1"/>
</dbReference>
<proteinExistence type="predicted"/>
<sequence>MNNIINWLLKDDTPEVKYRTMTELLGMSKDDLEVKKAYENLLSSKSLNLVMDKFKYNKKWEDINAFLALAEFGLTHVDIPIDEYMERIIKNMNLSMKCAKILFLRNLVSLGYYEHPWVQEQILLAFSTIRQDGTVRCLDKTKKTNDSKLLDMGCYRQTTTYLLLAAELKKAGIILPQFELLIKFYINHYVAFHSDDPGKVIIEDMAGTFYPIDHVHIGLQMIMYGLSVLGAANHPNCEKTWELLDSKKDIESKYILSESFAEPYFNVGMVGQPNKWVTLYVLLSEKYRTNSECLK</sequence>
<keyword evidence="2" id="KW-1185">Reference proteome</keyword>
<protein>
    <submittedName>
        <fullName evidence="1">Uncharacterized protein</fullName>
    </submittedName>
</protein>
<reference evidence="1 2" key="2">
    <citation type="submission" date="2020-08" db="EMBL/GenBank/DDBJ databases">
        <authorList>
            <person name="Ueki A."/>
            <person name="Tonouchi A."/>
        </authorList>
    </citation>
    <scope>NUCLEOTIDE SEQUENCE [LARGE SCALE GENOMIC DNA]</scope>
    <source>
        <strain evidence="1 2">CTTW</strain>
    </source>
</reference>
<accession>A0A7I8DQJ2</accession>
<reference evidence="1 2" key="1">
    <citation type="submission" date="2020-08" db="EMBL/GenBank/DDBJ databases">
        <title>Draft genome sequencing of an Anaerocolumna strain isolated from anoxic soil subjected to BSD treatment.</title>
        <authorList>
            <person name="Uek A."/>
            <person name="Tonouchi A."/>
        </authorList>
    </citation>
    <scope>NUCLEOTIDE SEQUENCE [LARGE SCALE GENOMIC DNA]</scope>
    <source>
        <strain evidence="1 2">CTTW</strain>
    </source>
</reference>
<evidence type="ECO:0000313" key="2">
    <source>
        <dbReference type="Proteomes" id="UP000515703"/>
    </source>
</evidence>
<dbReference type="AlphaFoldDB" id="A0A7I8DQJ2"/>
<dbReference type="Proteomes" id="UP000515703">
    <property type="component" value="Chromosome"/>
</dbReference>
<name>A0A7I8DQJ2_9FIRM</name>
<gene>
    <name evidence="1" type="ORF">bsdcttw_26250</name>
</gene>
<evidence type="ECO:0000313" key="1">
    <source>
        <dbReference type="EMBL" id="BCJ99584.1"/>
    </source>
</evidence>
<organism evidence="1 2">
    <name type="scientific">Anaerocolumna chitinilytica</name>
    <dbReference type="NCBI Taxonomy" id="1727145"/>
    <lineage>
        <taxon>Bacteria</taxon>
        <taxon>Bacillati</taxon>
        <taxon>Bacillota</taxon>
        <taxon>Clostridia</taxon>
        <taxon>Lachnospirales</taxon>
        <taxon>Lachnospiraceae</taxon>
        <taxon>Anaerocolumna</taxon>
    </lineage>
</organism>
<dbReference type="KEGG" id="acht:bsdcttw_26250"/>
<dbReference type="EMBL" id="AP023368">
    <property type="protein sequence ID" value="BCJ99584.1"/>
    <property type="molecule type" value="Genomic_DNA"/>
</dbReference>